<protein>
    <submittedName>
        <fullName evidence="1">Uncharacterized protein</fullName>
    </submittedName>
</protein>
<reference evidence="1" key="1">
    <citation type="submission" date="2009-02" db="EMBL/GenBank/DDBJ databases">
        <title>The Genome Sequence of Ajellomyces capsulatus strain G186AR.</title>
        <authorList>
            <consortium name="The Broad Institute Genome Sequencing Platform"/>
            <person name="Champion M."/>
            <person name="Cuomo C."/>
            <person name="Ma L.-J."/>
            <person name="Henn M.R."/>
            <person name="Sil A."/>
            <person name="Goldman B."/>
            <person name="Young S.K."/>
            <person name="Kodira C.D."/>
            <person name="Zeng Q."/>
            <person name="Koehrsen M."/>
            <person name="Alvarado L."/>
            <person name="Berlin A."/>
            <person name="Borenstein D."/>
            <person name="Chen Z."/>
            <person name="Engels R."/>
            <person name="Freedman E."/>
            <person name="Gellesch M."/>
            <person name="Goldberg J."/>
            <person name="Griggs A."/>
            <person name="Gujja S."/>
            <person name="Heiman D."/>
            <person name="Hepburn T."/>
            <person name="Howarth C."/>
            <person name="Jen D."/>
            <person name="Larson L."/>
            <person name="Lewis B."/>
            <person name="Mehta T."/>
            <person name="Park D."/>
            <person name="Pearson M."/>
            <person name="Roberts A."/>
            <person name="Saif S."/>
            <person name="Shea T."/>
            <person name="Shenoy N."/>
            <person name="Sisk P."/>
            <person name="Stolte C."/>
            <person name="Sykes S."/>
            <person name="Walk T."/>
            <person name="White J."/>
            <person name="Yandava C."/>
            <person name="Klein B."/>
            <person name="McEwen J.G."/>
            <person name="Puccia R."/>
            <person name="Goldman G.H."/>
            <person name="Felipe M.S."/>
            <person name="Nino-Vega G."/>
            <person name="San-Blas G."/>
            <person name="Taylor J."/>
            <person name="Mendoza L."/>
            <person name="Galagan J."/>
            <person name="Nusbaum C."/>
            <person name="Birren B."/>
        </authorList>
    </citation>
    <scope>NUCLEOTIDE SEQUENCE</scope>
    <source>
        <strain evidence="1">G186AR</strain>
    </source>
</reference>
<gene>
    <name evidence="1" type="ORF">HCBG_07226</name>
</gene>
<evidence type="ECO:0000313" key="2">
    <source>
        <dbReference type="Proteomes" id="UP000001631"/>
    </source>
</evidence>
<dbReference type="Proteomes" id="UP000001631">
    <property type="component" value="Unassembled WGS sequence"/>
</dbReference>
<dbReference type="VEuPathDB" id="FungiDB:I7I50_09541"/>
<accession>C0NVP6</accession>
<dbReference type="EMBL" id="GG663373">
    <property type="protein sequence ID" value="EEH04585.1"/>
    <property type="molecule type" value="Genomic_DNA"/>
</dbReference>
<sequence>MHFVRGSRSSISGAPSTRSIGKVLDASDDVIAATASGLFATDLGQIMASSLFSNMRMQIAISWIKRKMLWGIRPIGTMSTSCQSWKTHCPELGKAMKLILMLVAKGQTKPPQFPSRHIPVPFSLVLMKIILTAKPDKGLAINYRVLRMRLRLRPQGVRRREDKVTSDSYW</sequence>
<name>C0NVP6_AJECG</name>
<dbReference type="InParanoid" id="C0NVP6"/>
<keyword evidence="2" id="KW-1185">Reference proteome</keyword>
<proteinExistence type="predicted"/>
<dbReference type="HOGENOM" id="CLU_1570175_0_0_1"/>
<dbReference type="GeneID" id="69040242"/>
<dbReference type="RefSeq" id="XP_045285066.1">
    <property type="nucleotide sequence ID" value="XM_045434275.1"/>
</dbReference>
<dbReference type="AlphaFoldDB" id="C0NVP6"/>
<evidence type="ECO:0000313" key="1">
    <source>
        <dbReference type="EMBL" id="EEH04585.1"/>
    </source>
</evidence>
<organism evidence="1 2">
    <name type="scientific">Ajellomyces capsulatus (strain G186AR / H82 / ATCC MYA-2454 / RMSCC 2432)</name>
    <name type="common">Darling's disease fungus</name>
    <name type="synonym">Histoplasma capsulatum</name>
    <dbReference type="NCBI Taxonomy" id="447093"/>
    <lineage>
        <taxon>Eukaryota</taxon>
        <taxon>Fungi</taxon>
        <taxon>Dikarya</taxon>
        <taxon>Ascomycota</taxon>
        <taxon>Pezizomycotina</taxon>
        <taxon>Eurotiomycetes</taxon>
        <taxon>Eurotiomycetidae</taxon>
        <taxon>Onygenales</taxon>
        <taxon>Ajellomycetaceae</taxon>
        <taxon>Histoplasma</taxon>
    </lineage>
</organism>